<feature type="chain" id="PRO_5027829032" evidence="3">
    <location>
        <begin position="21"/>
        <end position="419"/>
    </location>
</feature>
<dbReference type="PANTHER" id="PTHR20914:SF9">
    <property type="entry name" value="COILED, ISOFORM A"/>
    <property type="match status" value="1"/>
</dbReference>
<dbReference type="PANTHER" id="PTHR20914">
    <property type="entry name" value="LY6/PLAUR DOMAIN-CONTAINING PROTEIN 8"/>
    <property type="match status" value="1"/>
</dbReference>
<feature type="signal peptide" evidence="3">
    <location>
        <begin position="1"/>
        <end position="20"/>
    </location>
</feature>
<gene>
    <name evidence="5" type="primary">LOC111813543</name>
</gene>
<dbReference type="InParanoid" id="A0A6P6DJY7"/>
<name>A0A6P6DJY7_OCTDE</name>
<organism evidence="4 5">
    <name type="scientific">Octodon degus</name>
    <name type="common">Degu</name>
    <name type="synonym">Sciurus degus</name>
    <dbReference type="NCBI Taxonomy" id="10160"/>
    <lineage>
        <taxon>Eukaryota</taxon>
        <taxon>Metazoa</taxon>
        <taxon>Chordata</taxon>
        <taxon>Craniata</taxon>
        <taxon>Vertebrata</taxon>
        <taxon>Euteleostomi</taxon>
        <taxon>Mammalia</taxon>
        <taxon>Eutheria</taxon>
        <taxon>Euarchontoglires</taxon>
        <taxon>Glires</taxon>
        <taxon>Rodentia</taxon>
        <taxon>Hystricomorpha</taxon>
        <taxon>Octodontidae</taxon>
        <taxon>Octodon</taxon>
    </lineage>
</organism>
<evidence type="ECO:0000256" key="2">
    <source>
        <dbReference type="ARBA" id="ARBA00022525"/>
    </source>
</evidence>
<dbReference type="AlphaFoldDB" id="A0A6P6DJY7"/>
<dbReference type="Gene3D" id="2.10.60.10">
    <property type="entry name" value="CD59"/>
    <property type="match status" value="2"/>
</dbReference>
<evidence type="ECO:0000256" key="3">
    <source>
        <dbReference type="SAM" id="SignalP"/>
    </source>
</evidence>
<reference evidence="5" key="1">
    <citation type="submission" date="2025-08" db="UniProtKB">
        <authorList>
            <consortium name="RefSeq"/>
        </authorList>
    </citation>
    <scope>IDENTIFICATION</scope>
</reference>
<dbReference type="InterPro" id="IPR045860">
    <property type="entry name" value="Snake_toxin-like_sf"/>
</dbReference>
<proteinExistence type="predicted"/>
<comment type="subcellular location">
    <subcellularLocation>
        <location evidence="1">Secreted</location>
    </subcellularLocation>
</comment>
<evidence type="ECO:0000256" key="1">
    <source>
        <dbReference type="ARBA" id="ARBA00004613"/>
    </source>
</evidence>
<accession>A0A6P6DJY7</accession>
<protein>
    <submittedName>
        <fullName evidence="5">Uncharacterized protein LOC111813543</fullName>
    </submittedName>
</protein>
<sequence length="419" mass="44199">MLWLLCALMFLGALVAPEGASKTCPACSSRSHCRNITCPAAQDSCLLSQMQLENGTVVESGSCVASGQCQEGISILTYAPNSKLWVSTACCANSCSDADPRREPKPKANHVTCQYCSGNKSVPCDSLSVMKCTGNQTVCVTLSGTWSGGGPQILKGCATPDVCHLHVNDTLGPKESGFRLTSKPDCSPQDPPTKLAVSHTSPKATICFTCSDPHHCDPLPCPEDRNYCLGIAGITALGDGNSVSWRNGSCVASTDCKRNTSISALTYGTGLGFWVNTTCCQGNCQEPTQLAALPPSSTYLCPTCLKGQPRSCSSTFYMQCPRGETKCVQLDLTSDKGGRNVSMRGCGTPDLCSSALAVTKRLQEIPGLPDFGGMRLSRRPNCSPRRRAIIESWGPSGAARRLHLALPLLVVALGAATLC</sequence>
<dbReference type="Proteomes" id="UP000515203">
    <property type="component" value="Unplaced"/>
</dbReference>
<evidence type="ECO:0000313" key="4">
    <source>
        <dbReference type="Proteomes" id="UP000515203"/>
    </source>
</evidence>
<keyword evidence="3" id="KW-0732">Signal</keyword>
<keyword evidence="2" id="KW-0964">Secreted</keyword>
<dbReference type="GO" id="GO:0005576">
    <property type="term" value="C:extracellular region"/>
    <property type="evidence" value="ECO:0007669"/>
    <property type="project" value="UniProtKB-SubCell"/>
</dbReference>
<keyword evidence="4" id="KW-1185">Reference proteome</keyword>
<dbReference type="OrthoDB" id="9798177at2759"/>
<dbReference type="GeneID" id="111813543"/>
<dbReference type="SUPFAM" id="SSF57302">
    <property type="entry name" value="Snake toxin-like"/>
    <property type="match status" value="2"/>
</dbReference>
<dbReference type="InterPro" id="IPR050918">
    <property type="entry name" value="CNF-like_PLA2_Inhibitor"/>
</dbReference>
<evidence type="ECO:0000313" key="5">
    <source>
        <dbReference type="RefSeq" id="XP_023560364.1"/>
    </source>
</evidence>
<dbReference type="RefSeq" id="XP_023560364.1">
    <property type="nucleotide sequence ID" value="XM_023704596.1"/>
</dbReference>